<dbReference type="Proteomes" id="UP000216943">
    <property type="component" value="Unassembled WGS sequence"/>
</dbReference>
<dbReference type="RefSeq" id="WP_095334647.1">
    <property type="nucleotide sequence ID" value="NZ_NQNY01000004.1"/>
</dbReference>
<dbReference type="OrthoDB" id="9887301at2"/>
<evidence type="ECO:0000313" key="3">
    <source>
        <dbReference type="Proteomes" id="UP000216943"/>
    </source>
</evidence>
<protein>
    <submittedName>
        <fullName evidence="2">Uncharacterized protein</fullName>
    </submittedName>
</protein>
<keyword evidence="1" id="KW-1133">Transmembrane helix</keyword>
<keyword evidence="1" id="KW-0472">Membrane</keyword>
<accession>A0A269TKK4</accession>
<feature type="transmembrane region" description="Helical" evidence="1">
    <location>
        <begin position="113"/>
        <end position="132"/>
    </location>
</feature>
<reference evidence="3" key="1">
    <citation type="submission" date="2017-08" db="EMBL/GenBank/DDBJ databases">
        <authorList>
            <person name="Alvarez-Ponce D."/>
            <person name="Weitzman C.L."/>
            <person name="Tillett R.L."/>
            <person name="Sandmeier F.C."/>
            <person name="Tracy C.R."/>
        </authorList>
    </citation>
    <scope>NUCLEOTIDE SEQUENCE [LARGE SCALE GENOMIC DNA]</scope>
    <source>
        <strain evidence="3">723</strain>
    </source>
</reference>
<evidence type="ECO:0000313" key="2">
    <source>
        <dbReference type="EMBL" id="PAK21478.1"/>
    </source>
</evidence>
<name>A0A269TKK4_9BACT</name>
<comment type="caution">
    <text evidence="2">The sequence shown here is derived from an EMBL/GenBank/DDBJ whole genome shotgun (WGS) entry which is preliminary data.</text>
</comment>
<evidence type="ECO:0000256" key="1">
    <source>
        <dbReference type="SAM" id="Phobius"/>
    </source>
</evidence>
<feature type="transmembrane region" description="Helical" evidence="1">
    <location>
        <begin position="6"/>
        <end position="24"/>
    </location>
</feature>
<gene>
    <name evidence="2" type="ORF">CJJ23_01650</name>
</gene>
<feature type="transmembrane region" description="Helical" evidence="1">
    <location>
        <begin position="69"/>
        <end position="93"/>
    </location>
</feature>
<sequence>MTISYIFLILTGAGVVGWFTLFYFGKYFLKKDFAIQEYQILNWFKNNDLPVLTSYVDSKLSRKENKKNFLIKLLPLFFCSFLPAIISTIIVLIDPNVIDENNPDFENFPLGLYIAMWISSSLIFALYIWIILKTARKIQQLQINELKKFEIQELKSLYERISNNSYNIHSWEKNTKKYLSAMKQIEGQFKNIINLTIEDKYNLYLKVVYKSLEKLDYSFTNSQTSKKENYNIAFSRNIFETVFKKEIVDWKNTYFSKKFLVHTLWCKKQI</sequence>
<keyword evidence="1" id="KW-0812">Transmembrane</keyword>
<dbReference type="AlphaFoldDB" id="A0A269TKK4"/>
<organism evidence="2 3">
    <name type="scientific">Mycoplasmopsis agassizii</name>
    <dbReference type="NCBI Taxonomy" id="33922"/>
    <lineage>
        <taxon>Bacteria</taxon>
        <taxon>Bacillati</taxon>
        <taxon>Mycoplasmatota</taxon>
        <taxon>Mycoplasmoidales</taxon>
        <taxon>Metamycoplasmataceae</taxon>
        <taxon>Mycoplasmopsis</taxon>
    </lineage>
</organism>
<proteinExistence type="predicted"/>
<dbReference type="EMBL" id="NQNY01000004">
    <property type="protein sequence ID" value="PAK21478.1"/>
    <property type="molecule type" value="Genomic_DNA"/>
</dbReference>